<dbReference type="SUPFAM" id="SSF53335">
    <property type="entry name" value="S-adenosyl-L-methionine-dependent methyltransferases"/>
    <property type="match status" value="1"/>
</dbReference>
<dbReference type="InterPro" id="IPR002941">
    <property type="entry name" value="DNA_methylase_N4/N6"/>
</dbReference>
<sequence>MKKQRLELTWIGKDDRPRLEPRILIEDQALSHHAAERVTDEDLFDNRLVFGDNLLALKALEQEFTEQIKCIYIDPPYNTGQAMEHYDDGLEHSIWLSLMRERLEVLRELLAKDGVFLCQLNDDEMAYAKVMLDEVFGRSNFLNHVSVRMKQTAGASGGGEDKRLKKNTEHLLIYAKDRDGEGGFQKFNDVYDEEDLFDVIEQMKDEGKSWKYTRVLLSLGEREFFKTVVDGSGNDIDIYVHRGVVMKPITALAAEEGITEEQCYKKYFDKVFRDTNAQSSIRTRVMEVAAGRGEFFSIEYTPRSGRRKGQKVTLYYKGANCDLIAWLSDVAVKRGDRLLKLEKTGTYWEGFPLNNLTKEGGVQFPKGKKPEALLQKVLELCTNPGDWVLDSFAGSGTTGAVAQKMGRRWIMIELGEHCHTHIIPRMKRVIAGEDTAGITRATQWKGGGGFRYYKLASSLLEKDKWGNWVIQSDYNPAMLAEAVCKLMGFSYAPSEQSYWMHGYSSERDFIYVTTQSLTRDQLLALSEEVGDDRSLLVCCKAFNAKPDAFLNLTIKKIPLAVLRKCEWGKDDYSLTIQNLPEAKAEPIAVQSTNLPKRRASKAQADLFAEKE</sequence>
<evidence type="ECO:0000256" key="5">
    <source>
        <dbReference type="ARBA" id="ARBA00022691"/>
    </source>
</evidence>
<dbReference type="EC" id="2.1.1.72" evidence="2"/>
<dbReference type="RefSeq" id="WP_109585155.1">
    <property type="nucleotide sequence ID" value="NZ_QGGT01000007.1"/>
</dbReference>
<dbReference type="InterPro" id="IPR002052">
    <property type="entry name" value="DNA_methylase_N6_adenine_CS"/>
</dbReference>
<protein>
    <recommendedName>
        <fullName evidence="2">site-specific DNA-methyltransferase (adenine-specific)</fullName>
        <ecNumber evidence="2">2.1.1.72</ecNumber>
    </recommendedName>
</protein>
<dbReference type="InterPro" id="IPR002295">
    <property type="entry name" value="N4/N6-MTase_EcoPI_Mod-like"/>
</dbReference>
<dbReference type="GO" id="GO:0008170">
    <property type="term" value="F:N-methyltransferase activity"/>
    <property type="evidence" value="ECO:0007669"/>
    <property type="project" value="InterPro"/>
</dbReference>
<gene>
    <name evidence="8" type="ORF">C7419_107116</name>
</gene>
<keyword evidence="4 8" id="KW-0808">Transferase</keyword>
<dbReference type="AlphaFoldDB" id="A0A316EJ85"/>
<evidence type="ECO:0000256" key="2">
    <source>
        <dbReference type="ARBA" id="ARBA00011900"/>
    </source>
</evidence>
<keyword evidence="9" id="KW-1185">Reference proteome</keyword>
<reference evidence="8 9" key="1">
    <citation type="submission" date="2018-05" db="EMBL/GenBank/DDBJ databases">
        <title>Genomic Encyclopedia of Type Strains, Phase IV (KMG-V): Genome sequencing to study the core and pangenomes of soil and plant-associated prokaryotes.</title>
        <authorList>
            <person name="Whitman W."/>
        </authorList>
    </citation>
    <scope>NUCLEOTIDE SEQUENCE [LARGE SCALE GENOMIC DNA]</scope>
    <source>
        <strain evidence="8 9">SLV-132</strain>
    </source>
</reference>
<dbReference type="Gene3D" id="3.40.50.150">
    <property type="entry name" value="Vaccinia Virus protein VP39"/>
    <property type="match status" value="1"/>
</dbReference>
<feature type="domain" description="DNA methylase N-4/N-6" evidence="7">
    <location>
        <begin position="68"/>
        <end position="420"/>
    </location>
</feature>
<dbReference type="InterPro" id="IPR029063">
    <property type="entry name" value="SAM-dependent_MTases_sf"/>
</dbReference>
<comment type="catalytic activity">
    <reaction evidence="6">
        <text>a 2'-deoxyadenosine in DNA + S-adenosyl-L-methionine = an N(6)-methyl-2'-deoxyadenosine in DNA + S-adenosyl-L-homocysteine + H(+)</text>
        <dbReference type="Rhea" id="RHEA:15197"/>
        <dbReference type="Rhea" id="RHEA-COMP:12418"/>
        <dbReference type="Rhea" id="RHEA-COMP:12419"/>
        <dbReference type="ChEBI" id="CHEBI:15378"/>
        <dbReference type="ChEBI" id="CHEBI:57856"/>
        <dbReference type="ChEBI" id="CHEBI:59789"/>
        <dbReference type="ChEBI" id="CHEBI:90615"/>
        <dbReference type="ChEBI" id="CHEBI:90616"/>
        <dbReference type="EC" id="2.1.1.72"/>
    </reaction>
</comment>
<dbReference type="EMBL" id="QGGT01000007">
    <property type="protein sequence ID" value="PWK32325.1"/>
    <property type="molecule type" value="Genomic_DNA"/>
</dbReference>
<evidence type="ECO:0000313" key="9">
    <source>
        <dbReference type="Proteomes" id="UP000245754"/>
    </source>
</evidence>
<evidence type="ECO:0000256" key="6">
    <source>
        <dbReference type="ARBA" id="ARBA00047942"/>
    </source>
</evidence>
<comment type="similarity">
    <text evidence="1">Belongs to the N(4)/N(6)-methyltransferase family.</text>
</comment>
<keyword evidence="3 8" id="KW-0489">Methyltransferase</keyword>
<dbReference type="PROSITE" id="PS00092">
    <property type="entry name" value="N6_MTASE"/>
    <property type="match status" value="1"/>
</dbReference>
<evidence type="ECO:0000313" key="8">
    <source>
        <dbReference type="EMBL" id="PWK32325.1"/>
    </source>
</evidence>
<keyword evidence="5" id="KW-0949">S-adenosyl-L-methionine</keyword>
<dbReference type="Pfam" id="PF01555">
    <property type="entry name" value="N6_N4_Mtase"/>
    <property type="match status" value="1"/>
</dbReference>
<dbReference type="PIRSF" id="PIRSF015855">
    <property type="entry name" value="TypeIII_Mtase_mKpnI"/>
    <property type="match status" value="1"/>
</dbReference>
<dbReference type="GO" id="GO:0009007">
    <property type="term" value="F:site-specific DNA-methyltransferase (adenine-specific) activity"/>
    <property type="evidence" value="ECO:0007669"/>
    <property type="project" value="UniProtKB-EC"/>
</dbReference>
<dbReference type="GO" id="GO:0032259">
    <property type="term" value="P:methylation"/>
    <property type="evidence" value="ECO:0007669"/>
    <property type="project" value="UniProtKB-KW"/>
</dbReference>
<organism evidence="8 9">
    <name type="scientific">Cupriavidus plantarum</name>
    <dbReference type="NCBI Taxonomy" id="942865"/>
    <lineage>
        <taxon>Bacteria</taxon>
        <taxon>Pseudomonadati</taxon>
        <taxon>Pseudomonadota</taxon>
        <taxon>Betaproteobacteria</taxon>
        <taxon>Burkholderiales</taxon>
        <taxon>Burkholderiaceae</taxon>
        <taxon>Cupriavidus</taxon>
    </lineage>
</organism>
<accession>A0A316EJ85</accession>
<evidence type="ECO:0000256" key="1">
    <source>
        <dbReference type="ARBA" id="ARBA00006594"/>
    </source>
</evidence>
<evidence type="ECO:0000259" key="7">
    <source>
        <dbReference type="Pfam" id="PF01555"/>
    </source>
</evidence>
<dbReference type="GO" id="GO:0003677">
    <property type="term" value="F:DNA binding"/>
    <property type="evidence" value="ECO:0007669"/>
    <property type="project" value="InterPro"/>
</dbReference>
<evidence type="ECO:0000256" key="3">
    <source>
        <dbReference type="ARBA" id="ARBA00022603"/>
    </source>
</evidence>
<evidence type="ECO:0000256" key="4">
    <source>
        <dbReference type="ARBA" id="ARBA00022679"/>
    </source>
</evidence>
<dbReference type="PRINTS" id="PR00506">
    <property type="entry name" value="D21N6MTFRASE"/>
</dbReference>
<name>A0A316EJ85_9BURK</name>
<dbReference type="Proteomes" id="UP000245754">
    <property type="component" value="Unassembled WGS sequence"/>
</dbReference>
<comment type="caution">
    <text evidence="8">The sequence shown here is derived from an EMBL/GenBank/DDBJ whole genome shotgun (WGS) entry which is preliminary data.</text>
</comment>
<proteinExistence type="inferred from homology"/>